<feature type="compositionally biased region" description="Pro residues" evidence="2">
    <location>
        <begin position="1288"/>
        <end position="1304"/>
    </location>
</feature>
<dbReference type="OrthoDB" id="5423371at2759"/>
<feature type="region of interest" description="Disordered" evidence="2">
    <location>
        <begin position="324"/>
        <end position="344"/>
    </location>
</feature>
<feature type="compositionally biased region" description="Basic and acidic residues" evidence="2">
    <location>
        <begin position="1"/>
        <end position="16"/>
    </location>
</feature>
<feature type="region of interest" description="Disordered" evidence="2">
    <location>
        <begin position="2014"/>
        <end position="2043"/>
    </location>
</feature>
<dbReference type="EMBL" id="KV751124">
    <property type="protein sequence ID" value="OCL01476.1"/>
    <property type="molecule type" value="Genomic_DNA"/>
</dbReference>
<feature type="coiled-coil region" evidence="1">
    <location>
        <begin position="1922"/>
        <end position="1998"/>
    </location>
</feature>
<feature type="coiled-coil region" evidence="1">
    <location>
        <begin position="1516"/>
        <end position="1543"/>
    </location>
</feature>
<proteinExistence type="predicted"/>
<keyword evidence="1" id="KW-0175">Coiled coil</keyword>
<feature type="compositionally biased region" description="Basic and acidic residues" evidence="2">
    <location>
        <begin position="2147"/>
        <end position="2159"/>
    </location>
</feature>
<evidence type="ECO:0000313" key="3">
    <source>
        <dbReference type="EMBL" id="OCL01476.1"/>
    </source>
</evidence>
<dbReference type="Proteomes" id="UP000250140">
    <property type="component" value="Unassembled WGS sequence"/>
</dbReference>
<protein>
    <submittedName>
        <fullName evidence="3">Uncharacterized protein</fullName>
    </submittedName>
</protein>
<organism evidence="3 4">
    <name type="scientific">Glonium stellatum</name>
    <dbReference type="NCBI Taxonomy" id="574774"/>
    <lineage>
        <taxon>Eukaryota</taxon>
        <taxon>Fungi</taxon>
        <taxon>Dikarya</taxon>
        <taxon>Ascomycota</taxon>
        <taxon>Pezizomycotina</taxon>
        <taxon>Dothideomycetes</taxon>
        <taxon>Pleosporomycetidae</taxon>
        <taxon>Gloniales</taxon>
        <taxon>Gloniaceae</taxon>
        <taxon>Glonium</taxon>
    </lineage>
</organism>
<gene>
    <name evidence="3" type="ORF">AOQ84DRAFT_350600</name>
</gene>
<accession>A0A8E2EMR6</accession>
<feature type="region of interest" description="Disordered" evidence="2">
    <location>
        <begin position="1284"/>
        <end position="1304"/>
    </location>
</feature>
<feature type="coiled-coil region" evidence="1">
    <location>
        <begin position="815"/>
        <end position="866"/>
    </location>
</feature>
<feature type="compositionally biased region" description="Polar residues" evidence="2">
    <location>
        <begin position="80"/>
        <end position="90"/>
    </location>
</feature>
<dbReference type="PANTHER" id="PTHR23159:SF60">
    <property type="entry name" value="SPINDLE ASSEMBLY ABNORMAL PROTEIN 4"/>
    <property type="match status" value="1"/>
</dbReference>
<feature type="compositionally biased region" description="Basic and acidic residues" evidence="2">
    <location>
        <begin position="2306"/>
        <end position="2323"/>
    </location>
</feature>
<name>A0A8E2EMR6_9PEZI</name>
<keyword evidence="4" id="KW-1185">Reference proteome</keyword>
<dbReference type="PANTHER" id="PTHR23159">
    <property type="entry name" value="CENTROSOMAL PROTEIN 2"/>
    <property type="match status" value="1"/>
</dbReference>
<feature type="region of interest" description="Disordered" evidence="2">
    <location>
        <begin position="1"/>
        <end position="199"/>
    </location>
</feature>
<feature type="compositionally biased region" description="Acidic residues" evidence="2">
    <location>
        <begin position="2136"/>
        <end position="2146"/>
    </location>
</feature>
<sequence>MPSIEREDSRDRDLVVKHQHSFSEASRSHIPMWDSSDPDRAPPPLPLNPGSPNLAIRPNTSAAIAATARALEEKARESAPASSYTTNPMPQKSPERALIKGAQHKRMQSLQTTSVRDLRSFLDGVRSPDRSPERPVTRSGTPTQSRESDRDYLLSSPDKSPTRSGTPTPIGREILKDTPALRPSSRPLQKAILGENTPPSATMLALQTMSIPREHLDPPLSNVTNSNTPIKSPQTFEAISSQLLSITNIASNLQKEMAQLSRRSKDNATDLISLKEATNSRDEDIRKCLRELVTTVNLQVPHGAFLGPPADMSRSNSAFSAGYERKDLNSTPPGPPKTFSLPRIPSPGSFIIDDRVGSPNPYSVEGAASVAMLEKIIREMVTKDGQERLLATLSTLFDKAKQESGETAKKVTELVEFIKEGSQSQALIARGGGNGAGINGVGAGFQPSPGTGPLARTTRDLNASFGTSNGADGQKPYSSPKAADFVSEEMLKYLRKIKDSVTESGCMTAETKSLIRDLRGEVLGMGRELGRKIDEAEKARGTPPAIESGEPQEDIGKIVKEGLAEVKEHLDRVIREKRRQSSSSNLSRNTVDSQEVYDVVKHALAERGLDHPSAHANSGLDKEAILNAVREAYEAYKPEIELQQFGLERDEILQCLREGLEDYRNSAPPESTGVSKEEVMDAIHEAFQHFNPPAPINEAHEIREEMLGVVRECLEEFKPTMAVSAPPQDFEITKEIILDAVKEGLANHDPNGPREIEISREDLFEAVKAGLEGSHTPLEGFGEQVMTRLQELVDDMRSEFKSYSSANGRDTEQVLDAIKDGLETLRAEIESYVDKAQDVTGKDEIIDTMRGELERLRADVQGFVAEGPRGDHALSRGDMLAYIKSEFEHLHEELSSQFLPAAKDKDDILEALNSGFESMKSQVAVRDIDSSSNDEMTEAMKEEFEQLKDVVLGGSASHKDEILEGLQSGFESIQAKLSIPDAAAHPNDDVLASMKEEFEHLRETLATTLVRSGGSSEKDDIIDAVRESFDGLRTQLLSEQGDASKETLGTIQGELEHLRETLGTTLVRSGDSVEKEEILATLKTGLDEIRSHVNRPQPVGLNEELIEAFRGELEQLRQSIATGLARHNSRADTEEVLDAVRLGLDDLRSHLEKRIDNPDRQMSATGEILDALNEGLETLKTDVAKMVDKPIDMTVSYEILETLKEGLVSLKEDMGRLKGKQEVEEEEEVIPTGNEVVLAEDPETAMTREIPAVNSMSDSLRRNDLEKMEVMLAQLQIKIEAMDANIQNPPPPPPPPPTVLPEPQPMPDSAMKDDLVGIEELLKDIQAQVSLIETRERENVDGLATKEDTDAIETLLRNTKATIDEMSFPDLADAATKEHIESVEAVVRASNDAIETLAARIEENGATKGDVAVVEVLVQDMKAALEELKETKPTEDEGEKLTKTDFDTLALLCMDIKTKVEEMKIPEADLLPSKADVEQLTGLIHDFRDSHDKMKDSYEADIAITAKAFDDRKKEAESLVESIADVKVVLDEIKEEIKNNLREGGQGVEGLTESFKSLEDTIGSNFNITADVKELMETVTREFERAHGSVEGLKIEQDEKSAATLEKHNEVKEAIIAELCQKLDDRFDTIMAKYDDAQLLAEAQTKAMEEKAAQQEEILANTKAMAEELRLTIDTLGASITGLGASFTETSDKMAQDSQTVFGRIDEAVSKLDEQHGEVKTEHQQTREEVANAVRAINGLQGDVTEFHPKFMVTLREILALVNQHYEHSQQTKTSTEEQVRAIADETRARADEMRNNFSNLPALLPPPPPAIELPEKYDDAEVQEKLDRLLNHASDVQVQEKLDILLNHASDVQVQEKLDQLLNHASDAEKSTAQLERLDQIHRQVMHTAAEVTEFVAKQTQLITEGHESKEREAEEIALVIERRLAQKEQLETDIQGLKEDKDSLLSIVAALQIERENLANQKVRLTGEVSSLQTALEIRREELHAMDAKADALERRVLNGIMDHSRALLLSKSDKGPVKSKKQRVTSNVSQNALGNTPSPSAAANGLALALKPRPAIRRNGPPPNPASRRILSLSQITNNVPTGAQAYSGASNNMSNGLVNLKRSHSVKTQFMRKRSWGKRHSLSAVNNKENEVLSEESDIEGDENSRAIENGPRDLECDDYDGEHDDLGSDAGTERRHSYATGAGSYVDSYADGNTPGYSESRGSYGPTDSEYTYGTGSYITGSDVDRRTSYGSTSKSRRLNGAIHEEEEDEVSGDDHAGGGHEHNGGAEERSGEGNAQKDIVLFAGPTDSGIGTDVPSTALEHSEADYFRRAAEEESVV</sequence>
<feature type="compositionally biased region" description="Basic and acidic residues" evidence="2">
    <location>
        <begin position="2258"/>
        <end position="2277"/>
    </location>
</feature>
<evidence type="ECO:0000313" key="4">
    <source>
        <dbReference type="Proteomes" id="UP000250140"/>
    </source>
</evidence>
<feature type="compositionally biased region" description="Polar residues" evidence="2">
    <location>
        <begin position="157"/>
        <end position="167"/>
    </location>
</feature>
<reference evidence="3 4" key="1">
    <citation type="journal article" date="2016" name="Nat. Commun.">
        <title>Ectomycorrhizal ecology is imprinted in the genome of the dominant symbiotic fungus Cenococcum geophilum.</title>
        <authorList>
            <consortium name="DOE Joint Genome Institute"/>
            <person name="Peter M."/>
            <person name="Kohler A."/>
            <person name="Ohm R.A."/>
            <person name="Kuo A."/>
            <person name="Krutzmann J."/>
            <person name="Morin E."/>
            <person name="Arend M."/>
            <person name="Barry K.W."/>
            <person name="Binder M."/>
            <person name="Choi C."/>
            <person name="Clum A."/>
            <person name="Copeland A."/>
            <person name="Grisel N."/>
            <person name="Haridas S."/>
            <person name="Kipfer T."/>
            <person name="LaButti K."/>
            <person name="Lindquist E."/>
            <person name="Lipzen A."/>
            <person name="Maire R."/>
            <person name="Meier B."/>
            <person name="Mihaltcheva S."/>
            <person name="Molinier V."/>
            <person name="Murat C."/>
            <person name="Poggeler S."/>
            <person name="Quandt C.A."/>
            <person name="Sperisen C."/>
            <person name="Tritt A."/>
            <person name="Tisserant E."/>
            <person name="Crous P.W."/>
            <person name="Henrissat B."/>
            <person name="Nehls U."/>
            <person name="Egli S."/>
            <person name="Spatafora J.W."/>
            <person name="Grigoriev I.V."/>
            <person name="Martin F.M."/>
        </authorList>
    </citation>
    <scope>NUCLEOTIDE SEQUENCE [LARGE SCALE GENOMIC DNA]</scope>
    <source>
        <strain evidence="3 4">CBS 207.34</strain>
    </source>
</reference>
<feature type="compositionally biased region" description="Polar residues" evidence="2">
    <location>
        <begin position="2027"/>
        <end position="2043"/>
    </location>
</feature>
<feature type="coiled-coil region" evidence="1">
    <location>
        <begin position="1169"/>
        <end position="1227"/>
    </location>
</feature>
<feature type="region of interest" description="Disordered" evidence="2">
    <location>
        <begin position="2122"/>
        <end position="2323"/>
    </location>
</feature>
<feature type="compositionally biased region" description="Basic and acidic residues" evidence="2">
    <location>
        <begin position="116"/>
        <end position="136"/>
    </location>
</feature>
<evidence type="ECO:0000256" key="1">
    <source>
        <dbReference type="SAM" id="Coils"/>
    </source>
</evidence>
<evidence type="ECO:0000256" key="2">
    <source>
        <dbReference type="SAM" id="MobiDB-lite"/>
    </source>
</evidence>
<feature type="compositionally biased region" description="Polar residues" evidence="2">
    <location>
        <begin position="2214"/>
        <end position="2225"/>
    </location>
</feature>